<evidence type="ECO:0000313" key="5">
    <source>
        <dbReference type="EMBL" id="QQG36216.1"/>
    </source>
</evidence>
<protein>
    <submittedName>
        <fullName evidence="5">TerD family protein</fullName>
    </submittedName>
</protein>
<proteinExistence type="inferred from homology"/>
<gene>
    <name evidence="5" type="ORF">HYS17_00020</name>
</gene>
<evidence type="ECO:0000256" key="1">
    <source>
        <dbReference type="ARBA" id="ARBA00008775"/>
    </source>
</evidence>
<dbReference type="CDD" id="cd06974">
    <property type="entry name" value="TerD_like"/>
    <property type="match status" value="1"/>
</dbReference>
<evidence type="ECO:0000256" key="2">
    <source>
        <dbReference type="ARBA" id="ARBA00022686"/>
    </source>
</evidence>
<keyword evidence="2" id="KW-0778">Tellurium resistance</keyword>
<dbReference type="InterPro" id="IPR003325">
    <property type="entry name" value="TerD"/>
</dbReference>
<accession>A0A7T5UHQ2</accession>
<dbReference type="PANTHER" id="PTHR32097:SF4">
    <property type="entry name" value="GENERAL STRESS PROTEIN 16U"/>
    <property type="match status" value="1"/>
</dbReference>
<feature type="domain" description="TerD" evidence="4">
    <location>
        <begin position="75"/>
        <end position="258"/>
    </location>
</feature>
<name>A0A7T5UHQ2_9BACT</name>
<reference evidence="5 6" key="1">
    <citation type="submission" date="2020-07" db="EMBL/GenBank/DDBJ databases">
        <title>Huge and variable diversity of episymbiotic CPR bacteria and DPANN archaea in groundwater ecosystems.</title>
        <authorList>
            <person name="He C.Y."/>
            <person name="Keren R."/>
            <person name="Whittaker M."/>
            <person name="Farag I.F."/>
            <person name="Doudna J."/>
            <person name="Cate J.H.D."/>
            <person name="Banfield J.F."/>
        </authorList>
    </citation>
    <scope>NUCLEOTIDE SEQUENCE [LARGE SCALE GENOMIC DNA]</scope>
    <source>
        <strain evidence="5">NC_groundwater_70_Ag_B-0.1um_54_66</strain>
    </source>
</reference>
<organism evidence="5 6">
    <name type="scientific">Micavibrio aeruginosavorus</name>
    <dbReference type="NCBI Taxonomy" id="349221"/>
    <lineage>
        <taxon>Bacteria</taxon>
        <taxon>Pseudomonadati</taxon>
        <taxon>Bdellovibrionota</taxon>
        <taxon>Bdellovibrionia</taxon>
        <taxon>Bdellovibrionales</taxon>
        <taxon>Pseudobdellovibrionaceae</taxon>
        <taxon>Micavibrio</taxon>
    </lineage>
</organism>
<dbReference type="GO" id="GO:0046690">
    <property type="term" value="P:response to tellurium ion"/>
    <property type="evidence" value="ECO:0007669"/>
    <property type="project" value="UniProtKB-KW"/>
</dbReference>
<sequence>MSDFDSDDDIFKKMQAEDDEVKPIDIGAGAPSTRSPSPGSPPFHESDLINPAEEFRQEIPEEIASHMFDNDINFIRKGEYVDILRKDPTLRQLRIGGGWEQRAIEEDKVDIDLSIFFLDRNDKTREDSDFIFYNNQSGFEGGCKHGGDSRTGAGEGDDETVLLDLNALPFDIQKIMFVFSIYDEEMKGLNFSLVRDVFLRIVNEESGDEVCRFAFEDNELIGGNGIYVASLIREGPRWTFEAIGQFVNGGLAEIASKYGIIVQELQSTG</sequence>
<dbReference type="AlphaFoldDB" id="A0A7T5UHQ2"/>
<dbReference type="EMBL" id="CP066681">
    <property type="protein sequence ID" value="QQG36216.1"/>
    <property type="molecule type" value="Genomic_DNA"/>
</dbReference>
<evidence type="ECO:0000259" key="4">
    <source>
        <dbReference type="Pfam" id="PF02342"/>
    </source>
</evidence>
<dbReference type="PANTHER" id="PTHR32097">
    <property type="entry name" value="CAMP-BINDING PROTEIN 1-RELATED"/>
    <property type="match status" value="1"/>
</dbReference>
<comment type="similarity">
    <text evidence="1">Belongs to the CAPAB/TerDEXZ family.</text>
</comment>
<evidence type="ECO:0000256" key="3">
    <source>
        <dbReference type="SAM" id="MobiDB-lite"/>
    </source>
</evidence>
<evidence type="ECO:0000313" key="6">
    <source>
        <dbReference type="Proteomes" id="UP000595362"/>
    </source>
</evidence>
<dbReference type="Pfam" id="PF02342">
    <property type="entry name" value="TerD"/>
    <property type="match status" value="1"/>
</dbReference>
<dbReference type="InterPro" id="IPR051324">
    <property type="entry name" value="Stress/Tellurium_Resist"/>
</dbReference>
<feature type="region of interest" description="Disordered" evidence="3">
    <location>
        <begin position="1"/>
        <end position="47"/>
    </location>
</feature>
<dbReference type="Proteomes" id="UP000595362">
    <property type="component" value="Chromosome"/>
</dbReference>
<dbReference type="Gene3D" id="2.60.60.30">
    <property type="entry name" value="sav2460 like domains"/>
    <property type="match status" value="1"/>
</dbReference>